<evidence type="ECO:0000256" key="1">
    <source>
        <dbReference type="ARBA" id="ARBA00007689"/>
    </source>
</evidence>
<reference evidence="3" key="1">
    <citation type="submission" date="2022-10" db="EMBL/GenBank/DDBJ databases">
        <title>The WGS of Solirubrobacter ginsenosidimutans DSM 21036.</title>
        <authorList>
            <person name="Jiang Z."/>
        </authorList>
    </citation>
    <scope>NUCLEOTIDE SEQUENCE</scope>
    <source>
        <strain evidence="3">DSM 21036</strain>
    </source>
</reference>
<evidence type="ECO:0000259" key="2">
    <source>
        <dbReference type="Pfam" id="PF03795"/>
    </source>
</evidence>
<proteinExistence type="inferred from homology"/>
<evidence type="ECO:0000313" key="4">
    <source>
        <dbReference type="Proteomes" id="UP001149140"/>
    </source>
</evidence>
<accession>A0A9X3MSN9</accession>
<dbReference type="SUPFAM" id="SSF54909">
    <property type="entry name" value="Dimeric alpha+beta barrel"/>
    <property type="match status" value="1"/>
</dbReference>
<comment type="caution">
    <text evidence="3">The sequence shown here is derived from an EMBL/GenBank/DDBJ whole genome shotgun (WGS) entry which is preliminary data.</text>
</comment>
<evidence type="ECO:0000313" key="3">
    <source>
        <dbReference type="EMBL" id="MDA0161889.1"/>
    </source>
</evidence>
<dbReference type="InterPro" id="IPR011008">
    <property type="entry name" value="Dimeric_a/b-barrel"/>
</dbReference>
<dbReference type="EMBL" id="JAPDOD010000015">
    <property type="protein sequence ID" value="MDA0161889.1"/>
    <property type="molecule type" value="Genomic_DNA"/>
</dbReference>
<dbReference type="PANTHER" id="PTHR35174">
    <property type="entry name" value="BLL7171 PROTEIN-RELATED"/>
    <property type="match status" value="1"/>
</dbReference>
<sequence length="119" mass="12722">MKYMMLIHQGTTPTPQDPEAWGKLSKEEQGAVFAAYQQLNETPGVTTGHGLQSPETATTVRVQDGKTLTTDGPFVELKEALGGYFIFDGEDLDAAIAVAAKVPAASMGGGIEIRPIQEW</sequence>
<organism evidence="3 4">
    <name type="scientific">Solirubrobacter ginsenosidimutans</name>
    <dbReference type="NCBI Taxonomy" id="490573"/>
    <lineage>
        <taxon>Bacteria</taxon>
        <taxon>Bacillati</taxon>
        <taxon>Actinomycetota</taxon>
        <taxon>Thermoleophilia</taxon>
        <taxon>Solirubrobacterales</taxon>
        <taxon>Solirubrobacteraceae</taxon>
        <taxon>Solirubrobacter</taxon>
    </lineage>
</organism>
<feature type="domain" description="YCII-related" evidence="2">
    <location>
        <begin position="26"/>
        <end position="119"/>
    </location>
</feature>
<dbReference type="RefSeq" id="WP_270041121.1">
    <property type="nucleotide sequence ID" value="NZ_JAPDOD010000015.1"/>
</dbReference>
<dbReference type="Proteomes" id="UP001149140">
    <property type="component" value="Unassembled WGS sequence"/>
</dbReference>
<protein>
    <submittedName>
        <fullName evidence="3">YciI family protein</fullName>
    </submittedName>
</protein>
<dbReference type="Pfam" id="PF03795">
    <property type="entry name" value="YCII"/>
    <property type="match status" value="1"/>
</dbReference>
<comment type="similarity">
    <text evidence="1">Belongs to the YciI family.</text>
</comment>
<keyword evidence="4" id="KW-1185">Reference proteome</keyword>
<gene>
    <name evidence="3" type="ORF">OM076_16565</name>
</gene>
<dbReference type="InterPro" id="IPR005545">
    <property type="entry name" value="YCII"/>
</dbReference>
<name>A0A9X3MSN9_9ACTN</name>
<dbReference type="Gene3D" id="3.30.70.1060">
    <property type="entry name" value="Dimeric alpha+beta barrel"/>
    <property type="match status" value="1"/>
</dbReference>
<dbReference type="AlphaFoldDB" id="A0A9X3MSN9"/>
<dbReference type="PANTHER" id="PTHR35174:SF3">
    <property type="entry name" value="BLL7171 PROTEIN"/>
    <property type="match status" value="1"/>
</dbReference>